<evidence type="ECO:0000256" key="1">
    <source>
        <dbReference type="ARBA" id="ARBA00022741"/>
    </source>
</evidence>
<dbReference type="InterPro" id="IPR029000">
    <property type="entry name" value="Cyclophilin-like_dom_sf"/>
</dbReference>
<dbReference type="Proteomes" id="UP000290624">
    <property type="component" value="Unassembled WGS sequence"/>
</dbReference>
<dbReference type="InterPro" id="IPR003833">
    <property type="entry name" value="CT_C_D"/>
</dbReference>
<dbReference type="AlphaFoldDB" id="A0A4Q2EIN5"/>
<evidence type="ECO:0000259" key="5">
    <source>
        <dbReference type="SMART" id="SM00796"/>
    </source>
</evidence>
<evidence type="ECO:0000256" key="2">
    <source>
        <dbReference type="ARBA" id="ARBA00022801"/>
    </source>
</evidence>
<feature type="domain" description="Carboxyltransferase" evidence="5">
    <location>
        <begin position="3"/>
        <end position="195"/>
    </location>
</feature>
<dbReference type="EMBL" id="PPCV01000003">
    <property type="protein sequence ID" value="RXW32596.1"/>
    <property type="molecule type" value="Genomic_DNA"/>
</dbReference>
<keyword evidence="2" id="KW-0378">Hydrolase</keyword>
<dbReference type="SMART" id="SM00797">
    <property type="entry name" value="AHS2"/>
    <property type="match status" value="1"/>
</dbReference>
<keyword evidence="1" id="KW-0547">Nucleotide-binding</keyword>
<name>A0A4Q2EIN5_9ACTN</name>
<keyword evidence="3" id="KW-0067">ATP-binding</keyword>
<dbReference type="Gene3D" id="3.30.1360.40">
    <property type="match status" value="1"/>
</dbReference>
<organism evidence="7 8">
    <name type="scientific">Propioniciclava flava</name>
    <dbReference type="NCBI Taxonomy" id="2072026"/>
    <lineage>
        <taxon>Bacteria</taxon>
        <taxon>Bacillati</taxon>
        <taxon>Actinomycetota</taxon>
        <taxon>Actinomycetes</taxon>
        <taxon>Propionibacteriales</taxon>
        <taxon>Propionibacteriaceae</taxon>
        <taxon>Propioniciclava</taxon>
    </lineage>
</organism>
<evidence type="ECO:0008006" key="9">
    <source>
        <dbReference type="Google" id="ProtNLM"/>
    </source>
</evidence>
<evidence type="ECO:0000313" key="8">
    <source>
        <dbReference type="Proteomes" id="UP000290624"/>
    </source>
</evidence>
<accession>A0A4Q2EIN5</accession>
<dbReference type="GO" id="GO:0016787">
    <property type="term" value="F:hydrolase activity"/>
    <property type="evidence" value="ECO:0007669"/>
    <property type="project" value="UniProtKB-KW"/>
</dbReference>
<dbReference type="InterPro" id="IPR052708">
    <property type="entry name" value="PxpC"/>
</dbReference>
<keyword evidence="8" id="KW-1185">Reference proteome</keyword>
<evidence type="ECO:0000313" key="7">
    <source>
        <dbReference type="EMBL" id="RXW32596.1"/>
    </source>
</evidence>
<sequence>MSGRLLASGDSAVLAEVADLPTALALYRYVEAHRPPGLVDLVLGARTLLAIGRSPADLPAVRAALAAALDAPTDAETTTMTQEVTLDVVYDGADLDEVAALLGWTPQHVIDAHSGTPWRVAFGGFAPGFAYLTGGDPRLDVPRRSAPRTSVPAGSVGMAGTFSGVYPRSSPGGWQLLGTTTTPLWDASRPSPALLRPGMTVRFRPVTAHPSSPSPSQSQSPSPDAPHRRALQVTAVGMATVQDAGRRGFAHVGVPASGAADRSAWALANRLVGNHAAAAAIEVTLGGLEVVVTEAMLLAATGAHAPATLNGTPVPHGIAWFAAAGDAVRLGRPAAGLRTYLAASGGLALEPVLGSRSTDTLSGLGPERLREGDVVPVGPQPPIPRCHPAAPPVRPAGEVLVLDVSPGPRREWLADPSALRGPWTISGESDRVGVRLVGAPLRRHRDHIGEELPSEGVVRGAIQVPASGLPVVFGADHPVTGGYPVVGVLTSASSDRLAQARPGQVVALRWAFPRETTRRCRS</sequence>
<dbReference type="Gene3D" id="2.40.100.10">
    <property type="entry name" value="Cyclophilin-like"/>
    <property type="match status" value="2"/>
</dbReference>
<evidence type="ECO:0000259" key="6">
    <source>
        <dbReference type="SMART" id="SM00797"/>
    </source>
</evidence>
<dbReference type="GO" id="GO:0005524">
    <property type="term" value="F:ATP binding"/>
    <property type="evidence" value="ECO:0007669"/>
    <property type="project" value="UniProtKB-KW"/>
</dbReference>
<dbReference type="PANTHER" id="PTHR43309:SF3">
    <property type="entry name" value="5-OXOPROLINASE SUBUNIT C"/>
    <property type="match status" value="1"/>
</dbReference>
<dbReference type="OrthoDB" id="9768696at2"/>
<dbReference type="NCBIfam" id="TIGR00724">
    <property type="entry name" value="urea_amlyse_rel"/>
    <property type="match status" value="1"/>
</dbReference>
<proteinExistence type="predicted"/>
<reference evidence="7 8" key="1">
    <citation type="submission" date="2018-01" db="EMBL/GenBank/DDBJ databases">
        <title>Lactibacter flavus gen. nov., sp. nov., a novel bacterium of the family Propionibacteriaceae isolated from raw milk and dairy products.</title>
        <authorList>
            <person name="Wenning M."/>
            <person name="Breitenwieser F."/>
            <person name="Huptas C."/>
            <person name="von Neubeck M."/>
            <person name="Busse H.-J."/>
            <person name="Scherer S."/>
        </authorList>
    </citation>
    <scope>NUCLEOTIDE SEQUENCE [LARGE SCALE GENOMIC DNA]</scope>
    <source>
        <strain evidence="7 8">VG341</strain>
    </source>
</reference>
<dbReference type="Pfam" id="PF02626">
    <property type="entry name" value="CT_A_B"/>
    <property type="match status" value="1"/>
</dbReference>
<dbReference type="PANTHER" id="PTHR43309">
    <property type="entry name" value="5-OXOPROLINASE SUBUNIT C"/>
    <property type="match status" value="1"/>
</dbReference>
<dbReference type="InterPro" id="IPR003778">
    <property type="entry name" value="CT_A_B"/>
</dbReference>
<evidence type="ECO:0000256" key="3">
    <source>
        <dbReference type="ARBA" id="ARBA00022840"/>
    </source>
</evidence>
<feature type="compositionally biased region" description="Low complexity" evidence="4">
    <location>
        <begin position="210"/>
        <end position="222"/>
    </location>
</feature>
<evidence type="ECO:0000256" key="4">
    <source>
        <dbReference type="SAM" id="MobiDB-lite"/>
    </source>
</evidence>
<feature type="domain" description="Carboxyltransferase" evidence="6">
    <location>
        <begin position="251"/>
        <end position="520"/>
    </location>
</feature>
<gene>
    <name evidence="7" type="ORF">C1706_05390</name>
</gene>
<feature type="region of interest" description="Disordered" evidence="4">
    <location>
        <begin position="204"/>
        <end position="227"/>
    </location>
</feature>
<dbReference type="Pfam" id="PF02682">
    <property type="entry name" value="CT_C_D"/>
    <property type="match status" value="1"/>
</dbReference>
<dbReference type="SMART" id="SM00796">
    <property type="entry name" value="AHS1"/>
    <property type="match status" value="1"/>
</dbReference>
<dbReference type="SUPFAM" id="SSF50891">
    <property type="entry name" value="Cyclophilin-like"/>
    <property type="match status" value="2"/>
</dbReference>
<protein>
    <recommendedName>
        <fullName evidence="9">5-oxoprolinase/urea amidolyase family protein</fullName>
    </recommendedName>
</protein>
<comment type="caution">
    <text evidence="7">The sequence shown here is derived from an EMBL/GenBank/DDBJ whole genome shotgun (WGS) entry which is preliminary data.</text>
</comment>